<protein>
    <submittedName>
        <fullName evidence="2">Uncharacterized protein</fullName>
    </submittedName>
</protein>
<accession>A0A1M3TCE0</accession>
<proteinExistence type="predicted"/>
<dbReference type="EMBL" id="KV878244">
    <property type="protein sequence ID" value="OJZ84426.1"/>
    <property type="molecule type" value="Genomic_DNA"/>
</dbReference>
<feature type="region of interest" description="Disordered" evidence="1">
    <location>
        <begin position="61"/>
        <end position="96"/>
    </location>
</feature>
<gene>
    <name evidence="2" type="ORF">ASPFODRAFT_48459</name>
</gene>
<evidence type="ECO:0000313" key="2">
    <source>
        <dbReference type="EMBL" id="OJZ84426.1"/>
    </source>
</evidence>
<sequence>MCQKELPNVYTWSCGHRMPEGEEKVHWCKPAIERGSSCKHPITTSKGATRGHGKRYLCPRCRQERDPKRRKDDDATGAGGSGFTLASQPHGIKVCA</sequence>
<name>A0A1M3TCE0_ASPLC</name>
<dbReference type="AlphaFoldDB" id="A0A1M3TCE0"/>
<dbReference type="Proteomes" id="UP000184063">
    <property type="component" value="Unassembled WGS sequence"/>
</dbReference>
<reference evidence="3" key="1">
    <citation type="journal article" date="2017" name="Genome Biol.">
        <title>Comparative genomics reveals high biological diversity and specific adaptations in the industrially and medically important fungal genus Aspergillus.</title>
        <authorList>
            <person name="de Vries R.P."/>
            <person name="Riley R."/>
            <person name="Wiebenga A."/>
            <person name="Aguilar-Osorio G."/>
            <person name="Amillis S."/>
            <person name="Uchima C.A."/>
            <person name="Anderluh G."/>
            <person name="Asadollahi M."/>
            <person name="Askin M."/>
            <person name="Barry K."/>
            <person name="Battaglia E."/>
            <person name="Bayram O."/>
            <person name="Benocci T."/>
            <person name="Braus-Stromeyer S.A."/>
            <person name="Caldana C."/>
            <person name="Canovas D."/>
            <person name="Cerqueira G.C."/>
            <person name="Chen F."/>
            <person name="Chen W."/>
            <person name="Choi C."/>
            <person name="Clum A."/>
            <person name="Dos Santos R.A."/>
            <person name="Damasio A.R."/>
            <person name="Diallinas G."/>
            <person name="Emri T."/>
            <person name="Fekete E."/>
            <person name="Flipphi M."/>
            <person name="Freyberg S."/>
            <person name="Gallo A."/>
            <person name="Gournas C."/>
            <person name="Habgood R."/>
            <person name="Hainaut M."/>
            <person name="Harispe M.L."/>
            <person name="Henrissat B."/>
            <person name="Hilden K.S."/>
            <person name="Hope R."/>
            <person name="Hossain A."/>
            <person name="Karabika E."/>
            <person name="Karaffa L."/>
            <person name="Karanyi Z."/>
            <person name="Krasevec N."/>
            <person name="Kuo A."/>
            <person name="Kusch H."/>
            <person name="LaButti K."/>
            <person name="Lagendijk E.L."/>
            <person name="Lapidus A."/>
            <person name="Levasseur A."/>
            <person name="Lindquist E."/>
            <person name="Lipzen A."/>
            <person name="Logrieco A.F."/>
            <person name="MacCabe A."/>
            <person name="Maekelae M.R."/>
            <person name="Malavazi I."/>
            <person name="Melin P."/>
            <person name="Meyer V."/>
            <person name="Mielnichuk N."/>
            <person name="Miskei M."/>
            <person name="Molnar A.P."/>
            <person name="Mule G."/>
            <person name="Ngan C.Y."/>
            <person name="Orejas M."/>
            <person name="Orosz E."/>
            <person name="Ouedraogo J.P."/>
            <person name="Overkamp K.M."/>
            <person name="Park H.-S."/>
            <person name="Perrone G."/>
            <person name="Piumi F."/>
            <person name="Punt P.J."/>
            <person name="Ram A.F."/>
            <person name="Ramon A."/>
            <person name="Rauscher S."/>
            <person name="Record E."/>
            <person name="Riano-Pachon D.M."/>
            <person name="Robert V."/>
            <person name="Roehrig J."/>
            <person name="Ruller R."/>
            <person name="Salamov A."/>
            <person name="Salih N.S."/>
            <person name="Samson R.A."/>
            <person name="Sandor E."/>
            <person name="Sanguinetti M."/>
            <person name="Schuetze T."/>
            <person name="Sepcic K."/>
            <person name="Shelest E."/>
            <person name="Sherlock G."/>
            <person name="Sophianopoulou V."/>
            <person name="Squina F.M."/>
            <person name="Sun H."/>
            <person name="Susca A."/>
            <person name="Todd R.B."/>
            <person name="Tsang A."/>
            <person name="Unkles S.E."/>
            <person name="van de Wiele N."/>
            <person name="van Rossen-Uffink D."/>
            <person name="Oliveira J.V."/>
            <person name="Vesth T.C."/>
            <person name="Visser J."/>
            <person name="Yu J.-H."/>
            <person name="Zhou M."/>
            <person name="Andersen M.R."/>
            <person name="Archer D.B."/>
            <person name="Baker S.E."/>
            <person name="Benoit I."/>
            <person name="Brakhage A.A."/>
            <person name="Braus G.H."/>
            <person name="Fischer R."/>
            <person name="Frisvad J.C."/>
            <person name="Goldman G.H."/>
            <person name="Houbraken J."/>
            <person name="Oakley B."/>
            <person name="Pocsi I."/>
            <person name="Scazzocchio C."/>
            <person name="Seiboth B."/>
            <person name="vanKuyk P.A."/>
            <person name="Wortman J."/>
            <person name="Dyer P.S."/>
            <person name="Grigoriev I.V."/>
        </authorList>
    </citation>
    <scope>NUCLEOTIDE SEQUENCE [LARGE SCALE GENOMIC DNA]</scope>
    <source>
        <strain evidence="3">CBS 106.47</strain>
    </source>
</reference>
<feature type="compositionally biased region" description="Basic and acidic residues" evidence="1">
    <location>
        <begin position="61"/>
        <end position="74"/>
    </location>
</feature>
<organism evidence="2 3">
    <name type="scientific">Aspergillus luchuensis (strain CBS 106.47)</name>
    <dbReference type="NCBI Taxonomy" id="1137211"/>
    <lineage>
        <taxon>Eukaryota</taxon>
        <taxon>Fungi</taxon>
        <taxon>Dikarya</taxon>
        <taxon>Ascomycota</taxon>
        <taxon>Pezizomycotina</taxon>
        <taxon>Eurotiomycetes</taxon>
        <taxon>Eurotiomycetidae</taxon>
        <taxon>Eurotiales</taxon>
        <taxon>Aspergillaceae</taxon>
        <taxon>Aspergillus</taxon>
        <taxon>Aspergillus subgen. Circumdati</taxon>
    </lineage>
</organism>
<dbReference type="VEuPathDB" id="FungiDB:ASPFODRAFT_48459"/>
<evidence type="ECO:0000313" key="3">
    <source>
        <dbReference type="Proteomes" id="UP000184063"/>
    </source>
</evidence>
<evidence type="ECO:0000256" key="1">
    <source>
        <dbReference type="SAM" id="MobiDB-lite"/>
    </source>
</evidence>